<evidence type="ECO:0000313" key="9">
    <source>
        <dbReference type="EMBL" id="EWY79654.1"/>
    </source>
</evidence>
<dbReference type="PANTHER" id="PTHR11101:SF55">
    <property type="entry name" value="PHOSPHATE TRANSPORTER"/>
    <property type="match status" value="1"/>
</dbReference>
<dbReference type="InterPro" id="IPR001204">
    <property type="entry name" value="Phos_transporter"/>
</dbReference>
<keyword evidence="3 7" id="KW-0592">Phosphate transport</keyword>
<feature type="transmembrane region" description="Helical" evidence="7">
    <location>
        <begin position="151"/>
        <end position="173"/>
    </location>
</feature>
<evidence type="ECO:0000313" key="10">
    <source>
        <dbReference type="Proteomes" id="UP000030753"/>
    </source>
</evidence>
<feature type="transmembrane region" description="Helical" evidence="7">
    <location>
        <begin position="85"/>
        <end position="107"/>
    </location>
</feature>
<feature type="transmembrane region" description="Helical" evidence="7">
    <location>
        <begin position="224"/>
        <end position="246"/>
    </location>
</feature>
<accession>W9HF74</accession>
<evidence type="ECO:0000256" key="7">
    <source>
        <dbReference type="RuleBase" id="RU363058"/>
    </source>
</evidence>
<keyword evidence="4 7" id="KW-0812">Transmembrane</keyword>
<sequence>MSETMHELDWLFAIGVLFFLLSAWSLGANDVANSYATSVSSRSLTLVQAGCLAVITEFIGAIALGQRVTETIRKGVFDLEPFLDSPGTLILAMVVAEGGSAIWLTACTRMGFPVSTTQSLVGALIGVGIALQLDVKWGWESNSVSQIAASWGIAPLIGAGFGAIIMLSIRVLVHDRKDPMRAALFALPFYYALTAGILTLFIIMDGGHAIPTPEEMGAGEACGIILGVFAGVWVIASVFFVPYFHAKLVKEDHRLRFWHIPMGPLLRKEGYTLYWPGSGETPVTVDYYASEYVNEKSESGSANGAVNTGKEMNKQNKTLEDITTTKDGNERHADEKRRQAEVDSKRQKDLEAVDALPWLHPRRLLATTKLVFTYGITRDIIHHQSRGLEDVHQRAPRFDNKVEHLWTTAQVCSAMIMSIAHGANDVSNAIGPFTTEYMTWKSGETSAKTGTPDWIKAVGGLTLGVGFWTFGYHIMRNLGNRITKHSPSRGFAMELAAAITVLLASKYGLPVSTTQCITGGVIGVALVNWDLKSINWKQLLKIFIGWCLTVPCAGLVSGIIMGMAINVPQWSH</sequence>
<name>W9HF74_FUSOX</name>
<feature type="transmembrane region" description="Helical" evidence="7">
    <location>
        <begin position="543"/>
        <end position="565"/>
    </location>
</feature>
<dbReference type="Pfam" id="PF01384">
    <property type="entry name" value="PHO4"/>
    <property type="match status" value="1"/>
</dbReference>
<evidence type="ECO:0000256" key="1">
    <source>
        <dbReference type="ARBA" id="ARBA00004141"/>
    </source>
</evidence>
<proteinExistence type="inferred from homology"/>
<evidence type="ECO:0000256" key="8">
    <source>
        <dbReference type="SAM" id="MobiDB-lite"/>
    </source>
</evidence>
<dbReference type="AlphaFoldDB" id="W9HF74"/>
<evidence type="ECO:0000256" key="3">
    <source>
        <dbReference type="ARBA" id="ARBA00022592"/>
    </source>
</evidence>
<evidence type="ECO:0000256" key="5">
    <source>
        <dbReference type="ARBA" id="ARBA00022989"/>
    </source>
</evidence>
<feature type="transmembrane region" description="Helical" evidence="7">
    <location>
        <begin position="12"/>
        <end position="32"/>
    </location>
</feature>
<feature type="transmembrane region" description="Helical" evidence="7">
    <location>
        <begin position="44"/>
        <end position="65"/>
    </location>
</feature>
<keyword evidence="5 7" id="KW-1133">Transmembrane helix</keyword>
<comment type="function">
    <text evidence="7">Sodium-phosphate symporter.</text>
</comment>
<reference evidence="9 10" key="1">
    <citation type="submission" date="2011-06" db="EMBL/GenBank/DDBJ databases">
        <title>The Genome Sequence of Fusarium oxysporum FOSC 3-a.</title>
        <authorList>
            <consortium name="The Broad Institute Genome Sequencing Platform"/>
            <person name="Ma L.-J."/>
            <person name="Gale L.R."/>
            <person name="Schwartz D.C."/>
            <person name="Zhou S."/>
            <person name="Corby-Kistler H."/>
            <person name="Young S.K."/>
            <person name="Zeng Q."/>
            <person name="Gargeya S."/>
            <person name="Fitzgerald M."/>
            <person name="Haas B."/>
            <person name="Abouelleil A."/>
            <person name="Alvarado L."/>
            <person name="Arachchi H.M."/>
            <person name="Berlin A."/>
            <person name="Brown A."/>
            <person name="Chapman S.B."/>
            <person name="Chen Z."/>
            <person name="Dunbar C."/>
            <person name="Freedman E."/>
            <person name="Gearin G."/>
            <person name="Gellesch M."/>
            <person name="Goldberg J."/>
            <person name="Griggs A."/>
            <person name="Gujja S."/>
            <person name="Heiman D."/>
            <person name="Howarth C."/>
            <person name="Larson L."/>
            <person name="Lui A."/>
            <person name="MacDonald P.J.P."/>
            <person name="Mehta T."/>
            <person name="Montmayeur A."/>
            <person name="Murphy C."/>
            <person name="Neiman D."/>
            <person name="Pearson M."/>
            <person name="Priest M."/>
            <person name="Roberts A."/>
            <person name="Saif S."/>
            <person name="Shea T."/>
            <person name="Shenoy N."/>
            <person name="Sisk P."/>
            <person name="Stolte C."/>
            <person name="Sykes S."/>
            <person name="Wortman J."/>
            <person name="Nusbaum C."/>
            <person name="Birren B."/>
        </authorList>
    </citation>
    <scope>NUCLEOTIDE SEQUENCE [LARGE SCALE GENOMIC DNA]</scope>
    <source>
        <strain evidence="10">FOSC 3-a</strain>
    </source>
</reference>
<dbReference type="GO" id="GO:0005315">
    <property type="term" value="F:phosphate transmembrane transporter activity"/>
    <property type="evidence" value="ECO:0007669"/>
    <property type="project" value="InterPro"/>
</dbReference>
<dbReference type="GO" id="GO:0016020">
    <property type="term" value="C:membrane"/>
    <property type="evidence" value="ECO:0007669"/>
    <property type="project" value="UniProtKB-SubCell"/>
</dbReference>
<dbReference type="PANTHER" id="PTHR11101">
    <property type="entry name" value="PHOSPHATE TRANSPORTER"/>
    <property type="match status" value="1"/>
</dbReference>
<dbReference type="GO" id="GO:0035435">
    <property type="term" value="P:phosphate ion transmembrane transport"/>
    <property type="evidence" value="ECO:0007669"/>
    <property type="project" value="TreeGrafter"/>
</dbReference>
<dbReference type="EMBL" id="JH717858">
    <property type="protein sequence ID" value="EWY79654.1"/>
    <property type="molecule type" value="Genomic_DNA"/>
</dbReference>
<feature type="region of interest" description="Disordered" evidence="8">
    <location>
        <begin position="298"/>
        <end position="345"/>
    </location>
</feature>
<dbReference type="HOGENOM" id="CLU_015355_3_0_1"/>
<feature type="transmembrane region" description="Helical" evidence="7">
    <location>
        <begin position="454"/>
        <end position="475"/>
    </location>
</feature>
<evidence type="ECO:0000256" key="6">
    <source>
        <dbReference type="ARBA" id="ARBA00023136"/>
    </source>
</evidence>
<keyword evidence="6 7" id="KW-0472">Membrane</keyword>
<keyword evidence="2 7" id="KW-0813">Transport</keyword>
<feature type="compositionally biased region" description="Basic and acidic residues" evidence="8">
    <location>
        <begin position="311"/>
        <end position="345"/>
    </location>
</feature>
<protein>
    <recommendedName>
        <fullName evidence="7">Phosphate transporter</fullName>
    </recommendedName>
</protein>
<feature type="transmembrane region" description="Helical" evidence="7">
    <location>
        <begin position="511"/>
        <end position="531"/>
    </location>
</feature>
<dbReference type="Proteomes" id="UP000030753">
    <property type="component" value="Unassembled WGS sequence"/>
</dbReference>
<comment type="subcellular location">
    <subcellularLocation>
        <location evidence="1 7">Membrane</location>
        <topology evidence="1 7">Multi-pass membrane protein</topology>
    </subcellularLocation>
</comment>
<gene>
    <name evidence="9" type="ORF">FOYG_17218</name>
</gene>
<organism evidence="9 10">
    <name type="scientific">Fusarium oxysporum NRRL 32931</name>
    <dbReference type="NCBI Taxonomy" id="660029"/>
    <lineage>
        <taxon>Eukaryota</taxon>
        <taxon>Fungi</taxon>
        <taxon>Dikarya</taxon>
        <taxon>Ascomycota</taxon>
        <taxon>Pezizomycotina</taxon>
        <taxon>Sordariomycetes</taxon>
        <taxon>Hypocreomycetidae</taxon>
        <taxon>Hypocreales</taxon>
        <taxon>Nectriaceae</taxon>
        <taxon>Fusarium</taxon>
        <taxon>Fusarium oxysporum species complex</taxon>
    </lineage>
</organism>
<evidence type="ECO:0000256" key="2">
    <source>
        <dbReference type="ARBA" id="ARBA00022448"/>
    </source>
</evidence>
<feature type="transmembrane region" description="Helical" evidence="7">
    <location>
        <begin position="119"/>
        <end position="139"/>
    </location>
</feature>
<evidence type="ECO:0000256" key="4">
    <source>
        <dbReference type="ARBA" id="ARBA00022692"/>
    </source>
</evidence>
<feature type="transmembrane region" description="Helical" evidence="7">
    <location>
        <begin position="185"/>
        <end position="204"/>
    </location>
</feature>
<comment type="similarity">
    <text evidence="7">Belongs to the inorganic phosphate transporter (PiT) (TC 2.A.20) family.</text>
</comment>